<organism evidence="1 2">
    <name type="scientific">Panagrolaimus sp. JU765</name>
    <dbReference type="NCBI Taxonomy" id="591449"/>
    <lineage>
        <taxon>Eukaryota</taxon>
        <taxon>Metazoa</taxon>
        <taxon>Ecdysozoa</taxon>
        <taxon>Nematoda</taxon>
        <taxon>Chromadorea</taxon>
        <taxon>Rhabditida</taxon>
        <taxon>Tylenchina</taxon>
        <taxon>Panagrolaimomorpha</taxon>
        <taxon>Panagrolaimoidea</taxon>
        <taxon>Panagrolaimidae</taxon>
        <taxon>Panagrolaimus</taxon>
    </lineage>
</organism>
<evidence type="ECO:0000313" key="1">
    <source>
        <dbReference type="Proteomes" id="UP000887576"/>
    </source>
</evidence>
<protein>
    <submittedName>
        <fullName evidence="2">VWFA domain-containing protein</fullName>
    </submittedName>
</protein>
<reference evidence="2" key="1">
    <citation type="submission" date="2022-11" db="UniProtKB">
        <authorList>
            <consortium name="WormBaseParasite"/>
        </authorList>
    </citation>
    <scope>IDENTIFICATION</scope>
</reference>
<evidence type="ECO:0000313" key="2">
    <source>
        <dbReference type="WBParaSite" id="JU765_v2.g13229.t1"/>
    </source>
</evidence>
<accession>A0AC34Q5L1</accession>
<dbReference type="Proteomes" id="UP000887576">
    <property type="component" value="Unplaced"/>
</dbReference>
<proteinExistence type="predicted"/>
<dbReference type="WBParaSite" id="JU765_v2.g13229.t1">
    <property type="protein sequence ID" value="JU765_v2.g13229.t1"/>
    <property type="gene ID" value="JU765_v2.g13229"/>
</dbReference>
<sequence length="428" mass="46150">MNRFLIFYLFFNVLTVLFAAKGCVNQQCAANVAESDAVFLIETSTSMGADNFAKVQNLLYNLVADLSIGSTLDKSRLAFITFSQDAKTYGGLDAGATASAVNATIGSLNFDNYGFREMSKALTAEEQIITSLRATAKKLLIAIVADTFTGVEPSANGLLDKVRSRYDALLSIAVGPQAIQYAYTDVTTFSGTPADSFFVSGVDQLDFAKLWIERNMCPTYHASTPYVTTTLPVTQPSGVTCQLNTLTYDIYLVVDTSKSMSSSDFAAMKQSVRDFVREYSVNDNKTQFGLIAVSVDPQRYYTGFHAGQNMNSMLNALNLLTQEPTSGQSFDMALQVIDAAFLSTYGNDGKVQLLVYFTGNTNFDKDPSGTVSKLKTKYGLKFAAVQYTSNADATKLTNISGGAACTIDATSSDKRATLGATLENLTCG</sequence>
<name>A0AC34Q5L1_9BILA</name>